<dbReference type="EMBL" id="DS547106">
    <property type="protein sequence ID" value="EDR06957.1"/>
    <property type="molecule type" value="Genomic_DNA"/>
</dbReference>
<dbReference type="Proteomes" id="UP000001194">
    <property type="component" value="Unassembled WGS sequence"/>
</dbReference>
<dbReference type="RefSeq" id="XP_001882330.1">
    <property type="nucleotide sequence ID" value="XM_001882295.1"/>
</dbReference>
<dbReference type="HOGENOM" id="CLU_162826_0_0_1"/>
<protein>
    <submittedName>
        <fullName evidence="2">Predicted protein</fullName>
    </submittedName>
</protein>
<evidence type="ECO:0000313" key="2">
    <source>
        <dbReference type="EMBL" id="EDR06957.1"/>
    </source>
</evidence>
<feature type="region of interest" description="Disordered" evidence="1">
    <location>
        <begin position="1"/>
        <end position="90"/>
    </location>
</feature>
<gene>
    <name evidence="2" type="ORF">LACBIDRAFT_299384</name>
</gene>
<keyword evidence="3" id="KW-1185">Reference proteome</keyword>
<feature type="compositionally biased region" description="Low complexity" evidence="1">
    <location>
        <begin position="39"/>
        <end position="65"/>
    </location>
</feature>
<dbReference type="KEGG" id="lbc:LACBIDRAFT_299384"/>
<feature type="compositionally biased region" description="Pro residues" evidence="1">
    <location>
        <begin position="1"/>
        <end position="11"/>
    </location>
</feature>
<accession>B0DEL6</accession>
<organism evidence="3">
    <name type="scientific">Laccaria bicolor (strain S238N-H82 / ATCC MYA-4686)</name>
    <name type="common">Bicoloured deceiver</name>
    <name type="synonym">Laccaria laccata var. bicolor</name>
    <dbReference type="NCBI Taxonomy" id="486041"/>
    <lineage>
        <taxon>Eukaryota</taxon>
        <taxon>Fungi</taxon>
        <taxon>Dikarya</taxon>
        <taxon>Basidiomycota</taxon>
        <taxon>Agaricomycotina</taxon>
        <taxon>Agaricomycetes</taxon>
        <taxon>Agaricomycetidae</taxon>
        <taxon>Agaricales</taxon>
        <taxon>Agaricineae</taxon>
        <taxon>Hydnangiaceae</taxon>
        <taxon>Laccaria</taxon>
    </lineage>
</organism>
<evidence type="ECO:0000256" key="1">
    <source>
        <dbReference type="SAM" id="MobiDB-lite"/>
    </source>
</evidence>
<name>B0DEL6_LACBS</name>
<proteinExistence type="predicted"/>
<reference evidence="2 3" key="1">
    <citation type="journal article" date="2008" name="Nature">
        <title>The genome of Laccaria bicolor provides insights into mycorrhizal symbiosis.</title>
        <authorList>
            <person name="Martin F."/>
            <person name="Aerts A."/>
            <person name="Ahren D."/>
            <person name="Brun A."/>
            <person name="Danchin E.G.J."/>
            <person name="Duchaussoy F."/>
            <person name="Gibon J."/>
            <person name="Kohler A."/>
            <person name="Lindquist E."/>
            <person name="Pereda V."/>
            <person name="Salamov A."/>
            <person name="Shapiro H.J."/>
            <person name="Wuyts J."/>
            <person name="Blaudez D."/>
            <person name="Buee M."/>
            <person name="Brokstein P."/>
            <person name="Canbaeck B."/>
            <person name="Cohen D."/>
            <person name="Courty P.E."/>
            <person name="Coutinho P.M."/>
            <person name="Delaruelle C."/>
            <person name="Detter J.C."/>
            <person name="Deveau A."/>
            <person name="DiFazio S."/>
            <person name="Duplessis S."/>
            <person name="Fraissinet-Tachet L."/>
            <person name="Lucic E."/>
            <person name="Frey-Klett P."/>
            <person name="Fourrey C."/>
            <person name="Feussner I."/>
            <person name="Gay G."/>
            <person name="Grimwood J."/>
            <person name="Hoegger P.J."/>
            <person name="Jain P."/>
            <person name="Kilaru S."/>
            <person name="Labbe J."/>
            <person name="Lin Y.C."/>
            <person name="Legue V."/>
            <person name="Le Tacon F."/>
            <person name="Marmeisse R."/>
            <person name="Melayah D."/>
            <person name="Montanini B."/>
            <person name="Muratet M."/>
            <person name="Nehls U."/>
            <person name="Niculita-Hirzel H."/>
            <person name="Oudot-Le Secq M.P."/>
            <person name="Peter M."/>
            <person name="Quesneville H."/>
            <person name="Rajashekar B."/>
            <person name="Reich M."/>
            <person name="Rouhier N."/>
            <person name="Schmutz J."/>
            <person name="Yin T."/>
            <person name="Chalot M."/>
            <person name="Henrissat B."/>
            <person name="Kuees U."/>
            <person name="Lucas S."/>
            <person name="Van de Peer Y."/>
            <person name="Podila G.K."/>
            <person name="Polle A."/>
            <person name="Pukkila P.J."/>
            <person name="Richardson P.M."/>
            <person name="Rouze P."/>
            <person name="Sanders I.R."/>
            <person name="Stajich J.E."/>
            <person name="Tunlid A."/>
            <person name="Tuskan G."/>
            <person name="Grigoriev I.V."/>
        </authorList>
    </citation>
    <scope>NUCLEOTIDE SEQUENCE [LARGE SCALE GENOMIC DNA]</scope>
    <source>
        <strain evidence="3">S238N-H82 / ATCC MYA-4686</strain>
    </source>
</reference>
<evidence type="ECO:0000313" key="3">
    <source>
        <dbReference type="Proteomes" id="UP000001194"/>
    </source>
</evidence>
<dbReference type="AlphaFoldDB" id="B0DEL6"/>
<feature type="compositionally biased region" description="Basic residues" evidence="1">
    <location>
        <begin position="29"/>
        <end position="38"/>
    </location>
</feature>
<dbReference type="InParanoid" id="B0DEL6"/>
<sequence>MCYDPPSPSSPQLPLSSTTNLPPSSFHPAHAHLTRHTHSPASCSRPRLRPPSSSSAPFPPSSAANGSGGMGPARTTRARRNDSIPGTFPPPFGIHLRPHVIVIPGSRMGSSRGVFWVQWRMRAVP</sequence>
<dbReference type="GeneID" id="6078042"/>
<feature type="compositionally biased region" description="Low complexity" evidence="1">
    <location>
        <begin position="12"/>
        <end position="24"/>
    </location>
</feature>